<dbReference type="PANTHER" id="PTHR38600">
    <property type="entry name" value="TRANSCRIPTIONAL REGULATORY PROTEIN"/>
    <property type="match status" value="1"/>
</dbReference>
<dbReference type="Proteomes" id="UP000036938">
    <property type="component" value="Unassembled WGS sequence"/>
</dbReference>
<dbReference type="AlphaFoldDB" id="A0A0L1JU75"/>
<dbReference type="PRINTS" id="PR00778">
    <property type="entry name" value="HTHARSR"/>
</dbReference>
<dbReference type="InterPro" id="IPR011991">
    <property type="entry name" value="ArsR-like_HTH"/>
</dbReference>
<feature type="domain" description="HTH arsR-type" evidence="1">
    <location>
        <begin position="1"/>
        <end position="88"/>
    </location>
</feature>
<dbReference type="NCBIfam" id="NF033788">
    <property type="entry name" value="HTH_metalloreg"/>
    <property type="match status" value="1"/>
</dbReference>
<dbReference type="PROSITE" id="PS50987">
    <property type="entry name" value="HTH_ARSR_2"/>
    <property type="match status" value="1"/>
</dbReference>
<protein>
    <submittedName>
        <fullName evidence="2">ArsR family transcriptional regulator</fullName>
    </submittedName>
</protein>
<dbReference type="EMBL" id="AQQZ01000001">
    <property type="protein sequence ID" value="KNG95321.1"/>
    <property type="molecule type" value="Genomic_DNA"/>
</dbReference>
<dbReference type="SUPFAM" id="SSF46785">
    <property type="entry name" value="Winged helix' DNA-binding domain"/>
    <property type="match status" value="1"/>
</dbReference>
<dbReference type="Gene3D" id="1.10.10.10">
    <property type="entry name" value="Winged helix-like DNA-binding domain superfamily/Winged helix DNA-binding domain"/>
    <property type="match status" value="1"/>
</dbReference>
<dbReference type="InterPro" id="IPR036388">
    <property type="entry name" value="WH-like_DNA-bd_sf"/>
</dbReference>
<dbReference type="PANTHER" id="PTHR38600:SF2">
    <property type="entry name" value="SLL0088 PROTEIN"/>
    <property type="match status" value="1"/>
</dbReference>
<proteinExistence type="predicted"/>
<evidence type="ECO:0000259" key="1">
    <source>
        <dbReference type="PROSITE" id="PS50987"/>
    </source>
</evidence>
<sequence>MTQPTFRALADPTRRDILQMLATGDMTIAQITDRFDMTRAAVKKHLTVLSDGGLITTEVRGRERINRLDPAGFAPVRDWLTFFDRFWDDRLTALTDAIEKDQP</sequence>
<reference evidence="2 3" key="1">
    <citation type="journal article" date="2015" name="Int. J. Syst. Evol. Microbiol.">
        <title>Aestuariivita atlantica sp. nov., isolated from deep sea sediment of the Atlantic Ocean.</title>
        <authorList>
            <person name="Li G."/>
            <person name="Lai Q."/>
            <person name="Du Y."/>
            <person name="Liu X."/>
            <person name="Sun F."/>
            <person name="Shao Z."/>
        </authorList>
    </citation>
    <scope>NUCLEOTIDE SEQUENCE [LARGE SCALE GENOMIC DNA]</scope>
    <source>
        <strain evidence="2 3">22II-S11-z3</strain>
    </source>
</reference>
<dbReference type="InterPro" id="IPR001845">
    <property type="entry name" value="HTH_ArsR_DNA-bd_dom"/>
</dbReference>
<dbReference type="OrthoDB" id="9790747at2"/>
<keyword evidence="3" id="KW-1185">Reference proteome</keyword>
<dbReference type="GO" id="GO:0003700">
    <property type="term" value="F:DNA-binding transcription factor activity"/>
    <property type="evidence" value="ECO:0007669"/>
    <property type="project" value="InterPro"/>
</dbReference>
<evidence type="ECO:0000313" key="2">
    <source>
        <dbReference type="EMBL" id="KNG95321.1"/>
    </source>
</evidence>
<dbReference type="Pfam" id="PF12840">
    <property type="entry name" value="HTH_20"/>
    <property type="match status" value="1"/>
</dbReference>
<evidence type="ECO:0000313" key="3">
    <source>
        <dbReference type="Proteomes" id="UP000036938"/>
    </source>
</evidence>
<dbReference type="CDD" id="cd00090">
    <property type="entry name" value="HTH_ARSR"/>
    <property type="match status" value="1"/>
</dbReference>
<dbReference type="RefSeq" id="WP_050529043.1">
    <property type="nucleotide sequence ID" value="NZ_AQQZ01000001.1"/>
</dbReference>
<comment type="caution">
    <text evidence="2">The sequence shown here is derived from an EMBL/GenBank/DDBJ whole genome shotgun (WGS) entry which is preliminary data.</text>
</comment>
<accession>A0A0L1JU75</accession>
<dbReference type="InterPro" id="IPR036390">
    <property type="entry name" value="WH_DNA-bd_sf"/>
</dbReference>
<dbReference type="PATRIC" id="fig|1317121.7.peg.290"/>
<dbReference type="SMART" id="SM00418">
    <property type="entry name" value="HTH_ARSR"/>
    <property type="match status" value="1"/>
</dbReference>
<gene>
    <name evidence="2" type="ORF">ATO11_01455</name>
</gene>
<name>A0A0L1JU75_9RHOB</name>
<organism evidence="2 3">
    <name type="scientific">Pseudaestuariivita atlantica</name>
    <dbReference type="NCBI Taxonomy" id="1317121"/>
    <lineage>
        <taxon>Bacteria</taxon>
        <taxon>Pseudomonadati</taxon>
        <taxon>Pseudomonadota</taxon>
        <taxon>Alphaproteobacteria</taxon>
        <taxon>Rhodobacterales</taxon>
        <taxon>Paracoccaceae</taxon>
        <taxon>Pseudaestuariivita</taxon>
    </lineage>
</organism>
<dbReference type="STRING" id="1317121.ATO11_01455"/>